<dbReference type="AlphaFoldDB" id="A0A699H777"/>
<reference evidence="3" key="1">
    <citation type="journal article" date="2019" name="Sci. Rep.">
        <title>Draft genome of Tanacetum cinerariifolium, the natural source of mosquito coil.</title>
        <authorList>
            <person name="Yamashiro T."/>
            <person name="Shiraishi A."/>
            <person name="Satake H."/>
            <person name="Nakayama K."/>
        </authorList>
    </citation>
    <scope>NUCLEOTIDE SEQUENCE</scope>
</reference>
<evidence type="ECO:0008006" key="4">
    <source>
        <dbReference type="Google" id="ProtNLM"/>
    </source>
</evidence>
<name>A0A699H777_TANCI</name>
<evidence type="ECO:0000256" key="2">
    <source>
        <dbReference type="SAM" id="MobiDB-lite"/>
    </source>
</evidence>
<gene>
    <name evidence="3" type="ORF">Tci_331700</name>
</gene>
<dbReference type="EMBL" id="BKCJ010117920">
    <property type="protein sequence ID" value="GEX59725.1"/>
    <property type="molecule type" value="Genomic_DNA"/>
</dbReference>
<sequence>MDLLLFIRTADHIKVRIGERERDEDEPKLLETTVGRVVSLLSVAPDRSSSELEASVDKLFDEGWSGEQANQGDSAGGGHGVGVQLVDVSAETVVEDVAPAELQRRKKQKNKVVDAGEPSHPTKKLRGDYEVPGVPAVVEGEVDYVVRTFVPIMTNATTATPTVDPAAIAKERLVGSSVFGGDSSFAGESHPISGGFSDRTGSDFLEPEAAEAVCLRDEAQALKERSTNLEKEKSELEVKVIDLAALVKVREQEVADLDVVVTSVKLQNDSLADQVHKLEASSAGLQEKVTVYENCVSQLEKFQDEKMKEVNEKFDKLYVDFVDLDLHLEDKIYPHLLTTIFGCRWLLTHDMELAIAKCLNSTEYLSALGAAIGKAIKNGMQKGLSAGIIHGAGGRTLMFFGSFLVILAISVPTHADYLSALQRLKSVNFPLIAKLKTNKDASVEVITNLLLLEDALAKKLSLLESHPHVDQIKENIANHVSALRGVFVPLSEPLFAMALEGTEGTSGAAPDTTTALPVTSISASTILPISTDDYEIAHTKGEEGVVADVKVVADEGAYSFPDVSGAELDVSK</sequence>
<accession>A0A699H777</accession>
<protein>
    <recommendedName>
        <fullName evidence="4">Transposase (Putative), gypsy type</fullName>
    </recommendedName>
</protein>
<proteinExistence type="predicted"/>
<comment type="caution">
    <text evidence="3">The sequence shown here is derived from an EMBL/GenBank/DDBJ whole genome shotgun (WGS) entry which is preliminary data.</text>
</comment>
<feature type="coiled-coil region" evidence="1">
    <location>
        <begin position="212"/>
        <end position="239"/>
    </location>
</feature>
<feature type="region of interest" description="Disordered" evidence="2">
    <location>
        <begin position="104"/>
        <end position="128"/>
    </location>
</feature>
<organism evidence="3">
    <name type="scientific">Tanacetum cinerariifolium</name>
    <name type="common">Dalmatian daisy</name>
    <name type="synonym">Chrysanthemum cinerariifolium</name>
    <dbReference type="NCBI Taxonomy" id="118510"/>
    <lineage>
        <taxon>Eukaryota</taxon>
        <taxon>Viridiplantae</taxon>
        <taxon>Streptophyta</taxon>
        <taxon>Embryophyta</taxon>
        <taxon>Tracheophyta</taxon>
        <taxon>Spermatophyta</taxon>
        <taxon>Magnoliopsida</taxon>
        <taxon>eudicotyledons</taxon>
        <taxon>Gunneridae</taxon>
        <taxon>Pentapetalae</taxon>
        <taxon>asterids</taxon>
        <taxon>campanulids</taxon>
        <taxon>Asterales</taxon>
        <taxon>Asteraceae</taxon>
        <taxon>Asteroideae</taxon>
        <taxon>Anthemideae</taxon>
        <taxon>Anthemidinae</taxon>
        <taxon>Tanacetum</taxon>
    </lineage>
</organism>
<evidence type="ECO:0000256" key="1">
    <source>
        <dbReference type="SAM" id="Coils"/>
    </source>
</evidence>
<keyword evidence="1" id="KW-0175">Coiled coil</keyword>
<evidence type="ECO:0000313" key="3">
    <source>
        <dbReference type="EMBL" id="GEX59725.1"/>
    </source>
</evidence>